<keyword evidence="2" id="KW-1185">Reference proteome</keyword>
<evidence type="ECO:0000313" key="2">
    <source>
        <dbReference type="Proteomes" id="UP000190648"/>
    </source>
</evidence>
<dbReference type="Proteomes" id="UP000190648">
    <property type="component" value="Unassembled WGS sequence"/>
</dbReference>
<evidence type="ECO:0000313" key="1">
    <source>
        <dbReference type="EMBL" id="OPJ75053.1"/>
    </source>
</evidence>
<sequence>MKRCQVWLMYLSDFEREIYCSTSLQLHLPRLQCQTVASYLLRDSLDQLQTAHRPTPPCAWFCGAGAAAAKVASINSRYRFHHLDNKKIKPGFHCRATL</sequence>
<proteinExistence type="predicted"/>
<comment type="caution">
    <text evidence="1">The sequence shown here is derived from an EMBL/GenBank/DDBJ whole genome shotgun (WGS) entry which is preliminary data.</text>
</comment>
<organism evidence="1 2">
    <name type="scientific">Patagioenas fasciata monilis</name>
    <dbReference type="NCBI Taxonomy" id="372326"/>
    <lineage>
        <taxon>Eukaryota</taxon>
        <taxon>Metazoa</taxon>
        <taxon>Chordata</taxon>
        <taxon>Craniata</taxon>
        <taxon>Vertebrata</taxon>
        <taxon>Euteleostomi</taxon>
        <taxon>Archelosauria</taxon>
        <taxon>Archosauria</taxon>
        <taxon>Dinosauria</taxon>
        <taxon>Saurischia</taxon>
        <taxon>Theropoda</taxon>
        <taxon>Coelurosauria</taxon>
        <taxon>Aves</taxon>
        <taxon>Neognathae</taxon>
        <taxon>Neoaves</taxon>
        <taxon>Columbimorphae</taxon>
        <taxon>Columbiformes</taxon>
        <taxon>Columbidae</taxon>
        <taxon>Patagioenas</taxon>
    </lineage>
</organism>
<gene>
    <name evidence="1" type="ORF">AV530_018515</name>
</gene>
<dbReference type="EMBL" id="LSYS01006629">
    <property type="protein sequence ID" value="OPJ75053.1"/>
    <property type="molecule type" value="Genomic_DNA"/>
</dbReference>
<name>A0A1V4JSB8_PATFA</name>
<reference evidence="1 2" key="1">
    <citation type="submission" date="2016-02" db="EMBL/GenBank/DDBJ databases">
        <title>Band-tailed pigeon sequencing and assembly.</title>
        <authorList>
            <person name="Soares A.E."/>
            <person name="Novak B.J."/>
            <person name="Rice E.S."/>
            <person name="O'Connell B."/>
            <person name="Chang D."/>
            <person name="Weber S."/>
            <person name="Shapiro B."/>
        </authorList>
    </citation>
    <scope>NUCLEOTIDE SEQUENCE [LARGE SCALE GENOMIC DNA]</scope>
    <source>
        <strain evidence="1">BTP2013</strain>
        <tissue evidence="1">Blood</tissue>
    </source>
</reference>
<accession>A0A1V4JSB8</accession>
<protein>
    <submittedName>
        <fullName evidence="1">Uncharacterized protein</fullName>
    </submittedName>
</protein>
<dbReference type="AlphaFoldDB" id="A0A1V4JSB8"/>